<organism evidence="2 3">
    <name type="scientific">Quercus suber</name>
    <name type="common">Cork oak</name>
    <dbReference type="NCBI Taxonomy" id="58331"/>
    <lineage>
        <taxon>Eukaryota</taxon>
        <taxon>Viridiplantae</taxon>
        <taxon>Streptophyta</taxon>
        <taxon>Embryophyta</taxon>
        <taxon>Tracheophyta</taxon>
        <taxon>Spermatophyta</taxon>
        <taxon>Magnoliopsida</taxon>
        <taxon>eudicotyledons</taxon>
        <taxon>Gunneridae</taxon>
        <taxon>Pentapetalae</taxon>
        <taxon>rosids</taxon>
        <taxon>fabids</taxon>
        <taxon>Fagales</taxon>
        <taxon>Fagaceae</taxon>
        <taxon>Quercus</taxon>
    </lineage>
</organism>
<sequence length="174" mass="19634">MMGCGLKLRVSTDIALSEFKIPQNAYRAVLEVYVSFHENDEFWYSNFYNEYIEANNLTGAAGNGPFREVLVSLDGQVVVQFGHLLSFLLEGLIPSYGGPLLCSGKMPSSSVYSTESHKKFDLYLYYNELDDGNGTSVSLENVTLGFLRRSLRMLVLDSQRALSEMCRMDRAIWL</sequence>
<dbReference type="PANTHER" id="PTHR31104">
    <property type="entry name" value="PEPTIDE-N4-(N-ACETYL-BETA-GLUCOSAMINYL)ASPARAGINE AMIDASE A PROTEIN"/>
    <property type="match status" value="1"/>
</dbReference>
<dbReference type="InterPro" id="IPR021102">
    <property type="entry name" value="PNGase_A"/>
</dbReference>
<protein>
    <submittedName>
        <fullName evidence="2">Peptide-n4-(N-acetyl-beta-glucosaminyl)asparagine amidase a</fullName>
    </submittedName>
</protein>
<evidence type="ECO:0000259" key="1">
    <source>
        <dbReference type="Pfam" id="PF12222"/>
    </source>
</evidence>
<feature type="domain" description="Peptide N-acetyl-beta-D-glucosaminyl asparaginase amidase A N-terminal" evidence="1">
    <location>
        <begin position="8"/>
        <end position="78"/>
    </location>
</feature>
<evidence type="ECO:0000313" key="3">
    <source>
        <dbReference type="Proteomes" id="UP000237347"/>
    </source>
</evidence>
<dbReference type="AlphaFoldDB" id="A0AAW0IWD1"/>
<dbReference type="EMBL" id="PKMF04000817">
    <property type="protein sequence ID" value="KAK7818665.1"/>
    <property type="molecule type" value="Genomic_DNA"/>
</dbReference>
<dbReference type="Pfam" id="PF12222">
    <property type="entry name" value="PNGaseA"/>
    <property type="match status" value="1"/>
</dbReference>
<evidence type="ECO:0000313" key="2">
    <source>
        <dbReference type="EMBL" id="KAK7818665.1"/>
    </source>
</evidence>
<accession>A0AAW0IWD1</accession>
<reference evidence="2 3" key="1">
    <citation type="journal article" date="2018" name="Sci. Data">
        <title>The draft genome sequence of cork oak.</title>
        <authorList>
            <person name="Ramos A.M."/>
            <person name="Usie A."/>
            <person name="Barbosa P."/>
            <person name="Barros P.M."/>
            <person name="Capote T."/>
            <person name="Chaves I."/>
            <person name="Simoes F."/>
            <person name="Abreu I."/>
            <person name="Carrasquinho I."/>
            <person name="Faro C."/>
            <person name="Guimaraes J.B."/>
            <person name="Mendonca D."/>
            <person name="Nobrega F."/>
            <person name="Rodrigues L."/>
            <person name="Saibo N.J.M."/>
            <person name="Varela M.C."/>
            <person name="Egas C."/>
            <person name="Matos J."/>
            <person name="Miguel C.M."/>
            <person name="Oliveira M.M."/>
            <person name="Ricardo C.P."/>
            <person name="Goncalves S."/>
        </authorList>
    </citation>
    <scope>NUCLEOTIDE SEQUENCE [LARGE SCALE GENOMIC DNA]</scope>
    <source>
        <strain evidence="3">cv. HL8</strain>
    </source>
</reference>
<comment type="caution">
    <text evidence="2">The sequence shown here is derived from an EMBL/GenBank/DDBJ whole genome shotgun (WGS) entry which is preliminary data.</text>
</comment>
<name>A0AAW0IWD1_QUESU</name>
<keyword evidence="3" id="KW-1185">Reference proteome</keyword>
<proteinExistence type="predicted"/>
<gene>
    <name evidence="2" type="primary">PNAA_1</name>
    <name evidence="2" type="ORF">CFP56_041152</name>
</gene>
<dbReference type="Proteomes" id="UP000237347">
    <property type="component" value="Unassembled WGS sequence"/>
</dbReference>
<dbReference type="InterPro" id="IPR056948">
    <property type="entry name" value="PNGaseA_N"/>
</dbReference>